<keyword evidence="3" id="KW-0812">Transmembrane</keyword>
<dbReference type="PANTHER" id="PTHR30618">
    <property type="entry name" value="NCS1 FAMILY PURINE/PYRIMIDINE TRANSPORTER"/>
    <property type="match status" value="1"/>
</dbReference>
<dbReference type="InterPro" id="IPR012681">
    <property type="entry name" value="NCS1"/>
</dbReference>
<dbReference type="GO" id="GO:0005886">
    <property type="term" value="C:plasma membrane"/>
    <property type="evidence" value="ECO:0007669"/>
    <property type="project" value="TreeGrafter"/>
</dbReference>
<evidence type="ECO:0000256" key="3">
    <source>
        <dbReference type="ARBA" id="ARBA00022692"/>
    </source>
</evidence>
<evidence type="ECO:0000256" key="2">
    <source>
        <dbReference type="ARBA" id="ARBA00008974"/>
    </source>
</evidence>
<evidence type="ECO:0000256" key="1">
    <source>
        <dbReference type="ARBA" id="ARBA00004141"/>
    </source>
</evidence>
<keyword evidence="5" id="KW-0472">Membrane</keyword>
<dbReference type="AlphaFoldDB" id="A0A2K9NKH9"/>
<keyword evidence="4" id="KW-1133">Transmembrane helix</keyword>
<evidence type="ECO:0000313" key="6">
    <source>
        <dbReference type="EMBL" id="AUN33579.1"/>
    </source>
</evidence>
<sequence length="483" mass="52080">MSDPVNTQSGLWNPDLAPVPAERRTWNWVHYASLWIGMVMCIPAYLLASGLIQQGMSAGQAVLTVLAGNLIVLVPMVLIGHSGAKYGLPFAVIVRSSFGTRGNKLPAALRALIACGWFGIQCWVGGSAIYAIANIMMGGALAGDKIAALGIDAGQLACFLFFWALHLWFIKRGPDSIRWIETVTAPLKIVIMLALLWWAWDKADGFGHLLSAPSQFVTGGAKQGQFWAVFWPGLTAMVGFWSTLAINIPDFTRFAKSQKDQMLGQSLGLPIPMALLAFVSVAVTSATIIIYGEAIWDPVDLAGRLEGIAVAIGLIIITIDTLCVNLAANTVGPAYDFSAIFPRHVSFATGGYITAGIGIAMMPWKLIETTDGYIFTWLIGYGALLGPILGIMLADYWLIRKQVLNVPALFDAQGEYRFRSGWNPAALIAFTLAVLPNLPGFLHAAFPGSFAGVPGVFTELYNYAWFVGLGISALVYLALMRRT</sequence>
<proteinExistence type="inferred from homology"/>
<geneLocation type="plasmid" evidence="6 7">
    <name>unnamed1</name>
</geneLocation>
<dbReference type="KEGG" id="ncb:C0V82_24890"/>
<dbReference type="InterPro" id="IPR001248">
    <property type="entry name" value="Pur-cyt_permease"/>
</dbReference>
<dbReference type="Proteomes" id="UP000234752">
    <property type="component" value="Plasmid unnamed1"/>
</dbReference>
<gene>
    <name evidence="6" type="ORF">C0V82_24890</name>
</gene>
<organism evidence="6 7">
    <name type="scientific">Niveispirillum cyanobacteriorum</name>
    <dbReference type="NCBI Taxonomy" id="1612173"/>
    <lineage>
        <taxon>Bacteria</taxon>
        <taxon>Pseudomonadati</taxon>
        <taxon>Pseudomonadota</taxon>
        <taxon>Alphaproteobacteria</taxon>
        <taxon>Rhodospirillales</taxon>
        <taxon>Azospirillaceae</taxon>
        <taxon>Niveispirillum</taxon>
    </lineage>
</organism>
<comment type="similarity">
    <text evidence="2">Belongs to the purine-cytosine permease (2.A.39) family.</text>
</comment>
<dbReference type="GO" id="GO:0015205">
    <property type="term" value="F:nucleobase transmembrane transporter activity"/>
    <property type="evidence" value="ECO:0007669"/>
    <property type="project" value="TreeGrafter"/>
</dbReference>
<accession>A0A2K9NKH9</accession>
<evidence type="ECO:0000313" key="7">
    <source>
        <dbReference type="Proteomes" id="UP000234752"/>
    </source>
</evidence>
<comment type="subcellular location">
    <subcellularLocation>
        <location evidence="1">Membrane</location>
        <topology evidence="1">Multi-pass membrane protein</topology>
    </subcellularLocation>
</comment>
<keyword evidence="6" id="KW-0614">Plasmid</keyword>
<evidence type="ECO:0000256" key="4">
    <source>
        <dbReference type="ARBA" id="ARBA00022989"/>
    </source>
</evidence>
<dbReference type="NCBIfam" id="TIGR00800">
    <property type="entry name" value="ncs1"/>
    <property type="match status" value="1"/>
</dbReference>
<name>A0A2K9NKH9_9PROT</name>
<dbReference type="OrthoDB" id="9780088at2"/>
<dbReference type="Pfam" id="PF02133">
    <property type="entry name" value="Transp_cyt_pur"/>
    <property type="match status" value="1"/>
</dbReference>
<dbReference type="EMBL" id="CP025613">
    <property type="protein sequence ID" value="AUN33579.1"/>
    <property type="molecule type" value="Genomic_DNA"/>
</dbReference>
<dbReference type="Gene3D" id="1.10.4160.10">
    <property type="entry name" value="Hydantoin permease"/>
    <property type="match status" value="1"/>
</dbReference>
<dbReference type="RefSeq" id="WP_102115088.1">
    <property type="nucleotide sequence ID" value="NZ_BMGN01000001.1"/>
</dbReference>
<protein>
    <submittedName>
        <fullName evidence="6">Nitrate reductase</fullName>
    </submittedName>
</protein>
<dbReference type="CDD" id="cd11485">
    <property type="entry name" value="SLC-NCS1sbd_YbbW-like"/>
    <property type="match status" value="1"/>
</dbReference>
<reference evidence="6 7" key="1">
    <citation type="submission" date="2017-12" db="EMBL/GenBank/DDBJ databases">
        <title>Genomes of bacteria within cyanobacterial aggregates.</title>
        <authorList>
            <person name="Cai H."/>
        </authorList>
    </citation>
    <scope>NUCLEOTIDE SEQUENCE [LARGE SCALE GENOMIC DNA]</scope>
    <source>
        <strain evidence="6 7">TH16</strain>
        <plasmid evidence="6 7">unnamed1</plasmid>
    </source>
</reference>
<keyword evidence="7" id="KW-1185">Reference proteome</keyword>
<dbReference type="PANTHER" id="PTHR30618:SF0">
    <property type="entry name" value="PURINE-URACIL PERMEASE NCS1"/>
    <property type="match status" value="1"/>
</dbReference>
<dbReference type="InterPro" id="IPR045225">
    <property type="entry name" value="Uracil/uridine/allantoin_perm"/>
</dbReference>
<evidence type="ECO:0000256" key="5">
    <source>
        <dbReference type="ARBA" id="ARBA00023136"/>
    </source>
</evidence>